<gene>
    <name evidence="1" type="ORF">V6N11_078300</name>
</gene>
<evidence type="ECO:0000313" key="2">
    <source>
        <dbReference type="Proteomes" id="UP001396334"/>
    </source>
</evidence>
<comment type="caution">
    <text evidence="1">The sequence shown here is derived from an EMBL/GenBank/DDBJ whole genome shotgun (WGS) entry which is preliminary data.</text>
</comment>
<name>A0ABR2TGN0_9ROSI</name>
<keyword evidence="2" id="KW-1185">Reference proteome</keyword>
<reference evidence="1 2" key="1">
    <citation type="journal article" date="2024" name="G3 (Bethesda)">
        <title>Genome assembly of Hibiscus sabdariffa L. provides insights into metabolisms of medicinal natural products.</title>
        <authorList>
            <person name="Kim T."/>
        </authorList>
    </citation>
    <scope>NUCLEOTIDE SEQUENCE [LARGE SCALE GENOMIC DNA]</scope>
    <source>
        <strain evidence="1">TK-2024</strain>
        <tissue evidence="1">Old leaves</tissue>
    </source>
</reference>
<dbReference type="EMBL" id="JBBPBN010000006">
    <property type="protein sequence ID" value="KAK9036293.1"/>
    <property type="molecule type" value="Genomic_DNA"/>
</dbReference>
<organism evidence="1 2">
    <name type="scientific">Hibiscus sabdariffa</name>
    <name type="common">roselle</name>
    <dbReference type="NCBI Taxonomy" id="183260"/>
    <lineage>
        <taxon>Eukaryota</taxon>
        <taxon>Viridiplantae</taxon>
        <taxon>Streptophyta</taxon>
        <taxon>Embryophyta</taxon>
        <taxon>Tracheophyta</taxon>
        <taxon>Spermatophyta</taxon>
        <taxon>Magnoliopsida</taxon>
        <taxon>eudicotyledons</taxon>
        <taxon>Gunneridae</taxon>
        <taxon>Pentapetalae</taxon>
        <taxon>rosids</taxon>
        <taxon>malvids</taxon>
        <taxon>Malvales</taxon>
        <taxon>Malvaceae</taxon>
        <taxon>Malvoideae</taxon>
        <taxon>Hibiscus</taxon>
    </lineage>
</organism>
<dbReference type="Proteomes" id="UP001396334">
    <property type="component" value="Unassembled WGS sequence"/>
</dbReference>
<accession>A0ABR2TGN0</accession>
<sequence>MALLTSSIEGLSTTTRNAPNVELLGTNSEAVSTCTDNYSNVVLQGGRRSGAGPMQQPLPFMQPEVDGCSQRLKVRMSSIHLAYKLFKFE</sequence>
<proteinExistence type="predicted"/>
<evidence type="ECO:0000313" key="1">
    <source>
        <dbReference type="EMBL" id="KAK9036293.1"/>
    </source>
</evidence>
<protein>
    <submittedName>
        <fullName evidence="1">Uncharacterized protein</fullName>
    </submittedName>
</protein>